<dbReference type="GeneID" id="19405404"/>
<proteinExistence type="predicted"/>
<dbReference type="eggNOG" id="ENOG502S9TE">
    <property type="taxonomic scope" value="Eukaryota"/>
</dbReference>
<feature type="region of interest" description="Disordered" evidence="1">
    <location>
        <begin position="272"/>
        <end position="383"/>
    </location>
</feature>
<dbReference type="STRING" id="671987.R0KAE2"/>
<dbReference type="RefSeq" id="XP_008027119.1">
    <property type="nucleotide sequence ID" value="XM_008028928.1"/>
</dbReference>
<protein>
    <recommendedName>
        <fullName evidence="4">BTB domain-containing protein</fullName>
    </recommendedName>
</protein>
<name>R0KAE2_EXST2</name>
<dbReference type="PANTHER" id="PTHR37538">
    <property type="entry name" value="BTB DOMAIN-CONTAINING PROTEIN"/>
    <property type="match status" value="1"/>
</dbReference>
<dbReference type="InterPro" id="IPR011333">
    <property type="entry name" value="SKP1/BTB/POZ_sf"/>
</dbReference>
<keyword evidence="3" id="KW-1185">Reference proteome</keyword>
<dbReference type="OrthoDB" id="3594103at2759"/>
<sequence length="383" mass="41511">YGGGDAAISTEEKSPYATTQMVSLEIGPKAVRFLVHESVLSRSPVLLAKSYPISFVKQSVALPELDQTTAHTLVHYLYTGRYQTLSVHAASDKVIPESYKQSACVYCAAVRYELPGLKELAQGRLGSFGEEVNVFDMLAVARDYAFPLLPEHDEWYPAYIEDALQTAMREDATPFQKTDFITTVEGNSRLLRLAWKTVMSNCARVLATPAPKENGVATPTAEAVPEAAPVNGHDDSVLAAGIPEVYEDKEEEGVQEDLVAEQTPDIAAVSETPRIDSPKTDPIEPTPEVPPTPKSFTDELDFISSKTYQQMGQKADSVAVASKEPKKTALVRSDSAMQMEQQAAAAASPKADAADTSSVVVEIDPVSLTKKSKKGKKSKKLDK</sequence>
<organism evidence="2 3">
    <name type="scientific">Exserohilum turcicum (strain 28A)</name>
    <name type="common">Northern leaf blight fungus</name>
    <name type="synonym">Setosphaeria turcica</name>
    <dbReference type="NCBI Taxonomy" id="671987"/>
    <lineage>
        <taxon>Eukaryota</taxon>
        <taxon>Fungi</taxon>
        <taxon>Dikarya</taxon>
        <taxon>Ascomycota</taxon>
        <taxon>Pezizomycotina</taxon>
        <taxon>Dothideomycetes</taxon>
        <taxon>Pleosporomycetidae</taxon>
        <taxon>Pleosporales</taxon>
        <taxon>Pleosporineae</taxon>
        <taxon>Pleosporaceae</taxon>
        <taxon>Exserohilum</taxon>
    </lineage>
</organism>
<gene>
    <name evidence="2" type="ORF">SETTUDRAFT_76372</name>
</gene>
<feature type="compositionally biased region" description="Basic and acidic residues" evidence="1">
    <location>
        <begin position="273"/>
        <end position="282"/>
    </location>
</feature>
<evidence type="ECO:0000313" key="3">
    <source>
        <dbReference type="Proteomes" id="UP000016935"/>
    </source>
</evidence>
<evidence type="ECO:0000313" key="2">
    <source>
        <dbReference type="EMBL" id="EOA85172.1"/>
    </source>
</evidence>
<dbReference type="EMBL" id="KB908703">
    <property type="protein sequence ID" value="EOA85172.1"/>
    <property type="molecule type" value="Genomic_DNA"/>
</dbReference>
<reference evidence="2 3" key="2">
    <citation type="journal article" date="2013" name="PLoS Genet.">
        <title>Comparative genome structure, secondary metabolite, and effector coding capacity across Cochliobolus pathogens.</title>
        <authorList>
            <person name="Condon B.J."/>
            <person name="Leng Y."/>
            <person name="Wu D."/>
            <person name="Bushley K.E."/>
            <person name="Ohm R.A."/>
            <person name="Otillar R."/>
            <person name="Martin J."/>
            <person name="Schackwitz W."/>
            <person name="Grimwood J."/>
            <person name="MohdZainudin N."/>
            <person name="Xue C."/>
            <person name="Wang R."/>
            <person name="Manning V.A."/>
            <person name="Dhillon B."/>
            <person name="Tu Z.J."/>
            <person name="Steffenson B.J."/>
            <person name="Salamov A."/>
            <person name="Sun H."/>
            <person name="Lowry S."/>
            <person name="LaButti K."/>
            <person name="Han J."/>
            <person name="Copeland A."/>
            <person name="Lindquist E."/>
            <person name="Barry K."/>
            <person name="Schmutz J."/>
            <person name="Baker S.E."/>
            <person name="Ciuffetti L.M."/>
            <person name="Grigoriev I.V."/>
            <person name="Zhong S."/>
            <person name="Turgeon B.G."/>
        </authorList>
    </citation>
    <scope>NUCLEOTIDE SEQUENCE [LARGE SCALE GENOMIC DNA]</scope>
    <source>
        <strain evidence="3">28A</strain>
    </source>
</reference>
<evidence type="ECO:0000256" key="1">
    <source>
        <dbReference type="SAM" id="MobiDB-lite"/>
    </source>
</evidence>
<dbReference type="Gene3D" id="3.30.710.10">
    <property type="entry name" value="Potassium Channel Kv1.1, Chain A"/>
    <property type="match status" value="1"/>
</dbReference>
<evidence type="ECO:0008006" key="4">
    <source>
        <dbReference type="Google" id="ProtNLM"/>
    </source>
</evidence>
<dbReference type="PANTHER" id="PTHR37538:SF4">
    <property type="entry name" value="PITSLRE SERINE_THREONINE-PROTEIN KINASE CDC2L1"/>
    <property type="match status" value="1"/>
</dbReference>
<dbReference type="AlphaFoldDB" id="R0KAE2"/>
<feature type="compositionally biased region" description="Low complexity" evidence="1">
    <location>
        <begin position="333"/>
        <end position="358"/>
    </location>
</feature>
<dbReference type="HOGENOM" id="CLU_657457_0_0_1"/>
<accession>R0KAE2</accession>
<feature type="compositionally biased region" description="Pro residues" evidence="1">
    <location>
        <begin position="284"/>
        <end position="293"/>
    </location>
</feature>
<reference evidence="2 3" key="1">
    <citation type="journal article" date="2012" name="PLoS Pathog.">
        <title>Diverse lifestyles and strategies of plant pathogenesis encoded in the genomes of eighteen Dothideomycetes fungi.</title>
        <authorList>
            <person name="Ohm R.A."/>
            <person name="Feau N."/>
            <person name="Henrissat B."/>
            <person name="Schoch C.L."/>
            <person name="Horwitz B.A."/>
            <person name="Barry K.W."/>
            <person name="Condon B.J."/>
            <person name="Copeland A.C."/>
            <person name="Dhillon B."/>
            <person name="Glaser F."/>
            <person name="Hesse C.N."/>
            <person name="Kosti I."/>
            <person name="LaButti K."/>
            <person name="Lindquist E.A."/>
            <person name="Lucas S."/>
            <person name="Salamov A.A."/>
            <person name="Bradshaw R.E."/>
            <person name="Ciuffetti L."/>
            <person name="Hamelin R.C."/>
            <person name="Kema G.H.J."/>
            <person name="Lawrence C."/>
            <person name="Scott J.A."/>
            <person name="Spatafora J.W."/>
            <person name="Turgeon B.G."/>
            <person name="de Wit P.J.G.M."/>
            <person name="Zhong S."/>
            <person name="Goodwin S.B."/>
            <person name="Grigoriev I.V."/>
        </authorList>
    </citation>
    <scope>NUCLEOTIDE SEQUENCE [LARGE SCALE GENOMIC DNA]</scope>
    <source>
        <strain evidence="3">28A</strain>
    </source>
</reference>
<feature type="non-terminal residue" evidence="2">
    <location>
        <position position="383"/>
    </location>
</feature>
<feature type="non-terminal residue" evidence="2">
    <location>
        <position position="1"/>
    </location>
</feature>
<dbReference type="Proteomes" id="UP000016935">
    <property type="component" value="Unassembled WGS sequence"/>
</dbReference>
<feature type="compositionally biased region" description="Basic residues" evidence="1">
    <location>
        <begin position="370"/>
        <end position="383"/>
    </location>
</feature>